<feature type="region of interest" description="Disordered" evidence="1">
    <location>
        <begin position="164"/>
        <end position="189"/>
    </location>
</feature>
<feature type="transmembrane region" description="Helical" evidence="2">
    <location>
        <begin position="40"/>
        <end position="65"/>
    </location>
</feature>
<organism evidence="4 5">
    <name type="scientific">Staurois parvus</name>
    <dbReference type="NCBI Taxonomy" id="386267"/>
    <lineage>
        <taxon>Eukaryota</taxon>
        <taxon>Metazoa</taxon>
        <taxon>Chordata</taxon>
        <taxon>Craniata</taxon>
        <taxon>Vertebrata</taxon>
        <taxon>Euteleostomi</taxon>
        <taxon>Amphibia</taxon>
        <taxon>Batrachia</taxon>
        <taxon>Anura</taxon>
        <taxon>Neobatrachia</taxon>
        <taxon>Ranoidea</taxon>
        <taxon>Ranidae</taxon>
        <taxon>Staurois</taxon>
    </lineage>
</organism>
<accession>A0ABN9ELU9</accession>
<feature type="transmembrane region" description="Helical" evidence="2">
    <location>
        <begin position="77"/>
        <end position="95"/>
    </location>
</feature>
<protein>
    <recommendedName>
        <fullName evidence="3">Piezo transmembrane helical unit domain-containing protein</fullName>
    </recommendedName>
</protein>
<dbReference type="InterPro" id="IPR056768">
    <property type="entry name" value="THU_Piezo"/>
</dbReference>
<gene>
    <name evidence="4" type="ORF">SPARVUS_LOCUS10269972</name>
</gene>
<keyword evidence="2" id="KW-1133">Transmembrane helix</keyword>
<keyword evidence="2" id="KW-0472">Membrane</keyword>
<dbReference type="Proteomes" id="UP001162483">
    <property type="component" value="Unassembled WGS sequence"/>
</dbReference>
<keyword evidence="2" id="KW-0812">Transmembrane</keyword>
<comment type="caution">
    <text evidence="4">The sequence shown here is derived from an EMBL/GenBank/DDBJ whole genome shotgun (WGS) entry which is preliminary data.</text>
</comment>
<evidence type="ECO:0000313" key="4">
    <source>
        <dbReference type="EMBL" id="CAI9585774.1"/>
    </source>
</evidence>
<dbReference type="PANTHER" id="PTHR47049:SF7">
    <property type="entry name" value="PIEZO-TYPE MECHANOSENSITIVE ION CHANNEL COMPONENT 2 ISOFORM X1"/>
    <property type="match status" value="1"/>
</dbReference>
<dbReference type="InterPro" id="IPR027272">
    <property type="entry name" value="Piezo"/>
</dbReference>
<dbReference type="PANTHER" id="PTHR47049">
    <property type="entry name" value="PIEZO-TYPE MECHANOSENSITIVE ION CHANNEL HOMOLOG"/>
    <property type="match status" value="1"/>
</dbReference>
<proteinExistence type="predicted"/>
<feature type="compositionally biased region" description="Basic residues" evidence="1">
    <location>
        <begin position="165"/>
        <end position="177"/>
    </location>
</feature>
<feature type="non-terminal residue" evidence="4">
    <location>
        <position position="296"/>
    </location>
</feature>
<feature type="region of interest" description="Disordered" evidence="1">
    <location>
        <begin position="205"/>
        <end position="227"/>
    </location>
</feature>
<keyword evidence="5" id="KW-1185">Reference proteome</keyword>
<evidence type="ECO:0000256" key="2">
    <source>
        <dbReference type="SAM" id="Phobius"/>
    </source>
</evidence>
<evidence type="ECO:0000256" key="1">
    <source>
        <dbReference type="SAM" id="MobiDB-lite"/>
    </source>
</evidence>
<feature type="domain" description="Piezo transmembrane helical unit" evidence="3">
    <location>
        <begin position="32"/>
        <end position="155"/>
    </location>
</feature>
<dbReference type="Pfam" id="PF23188">
    <property type="entry name" value="THU_Piezo1"/>
    <property type="match status" value="1"/>
</dbReference>
<dbReference type="EMBL" id="CATNWA010015684">
    <property type="protein sequence ID" value="CAI9585774.1"/>
    <property type="molecule type" value="Genomic_DNA"/>
</dbReference>
<evidence type="ECO:0000259" key="3">
    <source>
        <dbReference type="Pfam" id="PF23188"/>
    </source>
</evidence>
<reference evidence="4" key="1">
    <citation type="submission" date="2023-05" db="EMBL/GenBank/DDBJ databases">
        <authorList>
            <person name="Stuckert A."/>
        </authorList>
    </citation>
    <scope>NUCLEOTIDE SEQUENCE</scope>
</reference>
<name>A0ABN9ELU9_9NEOB</name>
<evidence type="ECO:0000313" key="5">
    <source>
        <dbReference type="Proteomes" id="UP001162483"/>
    </source>
</evidence>
<sequence>MFYDEELEESDKFYETLPRPLRLSFALYNTMVSKSEMLCYFVIILNHMVSASILSLVLPILIFLWAMLSVPRPTKRFWMTAIIYTEITVVLKYSFQFGFFPWTSTVYRSMNADKPFRLPNIIGIEKKDGYVHFDLIQLLALFLHRSILKCHGLWDNKEVCLPESKKKKKSKRQKKRGSKGEDDTNSGIVPWHLFKHQNPSKNVFRKRRSSQKAVAEGTHQKKEPKSRWNCFKRNPKKKRLSLKERLKQEWIKLKKLAVKIALQIYLPIRQFFYDIIHPEYSPVCDVYAIMFLVDVI</sequence>